<dbReference type="RefSeq" id="WP_008471762.1">
    <property type="nucleotide sequence ID" value="NZ_AYZP01000005.1"/>
</dbReference>
<keyword evidence="1" id="KW-0472">Membrane</keyword>
<evidence type="ECO:0000256" key="1">
    <source>
        <dbReference type="SAM" id="Phobius"/>
    </source>
</evidence>
<dbReference type="GeneID" id="82847853"/>
<keyword evidence="3" id="KW-1185">Reference proteome</keyword>
<comment type="caution">
    <text evidence="2">The sequence shown here is derived from an EMBL/GenBank/DDBJ whole genome shotgun (WGS) entry which is preliminary data.</text>
</comment>
<feature type="transmembrane region" description="Helical" evidence="1">
    <location>
        <begin position="12"/>
        <end position="33"/>
    </location>
</feature>
<dbReference type="EMBL" id="CAKE01000034">
    <property type="protein sequence ID" value="CCI82621.1"/>
    <property type="molecule type" value="Genomic_DNA"/>
</dbReference>
<evidence type="ECO:0008006" key="4">
    <source>
        <dbReference type="Google" id="ProtNLM"/>
    </source>
</evidence>
<accession>I7JVD0</accession>
<evidence type="ECO:0000313" key="2">
    <source>
        <dbReference type="EMBL" id="CCI82621.1"/>
    </source>
</evidence>
<dbReference type="InterPro" id="IPR046350">
    <property type="entry name" value="Cystatin_sf"/>
</dbReference>
<reference evidence="2 3" key="1">
    <citation type="submission" date="2012-06" db="EMBL/GenBank/DDBJ databases">
        <title>Draft Genome Sequence of Lactobacillus hominis Strain CRBIP 24.179T, isolated from human intestine.</title>
        <authorList>
            <person name="Cousin S."/>
            <person name="Ma L."/>
            <person name="Bizet C."/>
            <person name="Loux V."/>
            <person name="Bouchier C."/>
            <person name="Clermont D."/>
            <person name="Creno S."/>
        </authorList>
    </citation>
    <scope>NUCLEOTIDE SEQUENCE [LARGE SCALE GENOMIC DNA]</scope>
    <source>
        <strain evidence="3">CRBIP 24.179T</strain>
    </source>
</reference>
<keyword evidence="1" id="KW-0812">Transmembrane</keyword>
<evidence type="ECO:0000313" key="3">
    <source>
        <dbReference type="Proteomes" id="UP000009320"/>
    </source>
</evidence>
<sequence length="164" mass="18929">MNERLKTFFKYLGGTVLTLLIIYLVCFAVFLAATHPTRAQEKTSKDIALSKTPIVNVQRQYHLSRDVVSDSLEGTDKKGKKYYFVYLPKNKKAYLYQASKGLSCSQATARFNNLHLGHDNLKVEFGWYKDKPVWEISYKKDNGNYGYAIISFKTGRELFYVDNI</sequence>
<dbReference type="Proteomes" id="UP000009320">
    <property type="component" value="Unassembled WGS sequence"/>
</dbReference>
<dbReference type="SUPFAM" id="SSF54403">
    <property type="entry name" value="Cystatin/monellin"/>
    <property type="match status" value="1"/>
</dbReference>
<keyword evidence="1" id="KW-1133">Transmembrane helix</keyword>
<dbReference type="AlphaFoldDB" id="I7JVD0"/>
<gene>
    <name evidence="2" type="ORF">BN55_07820</name>
</gene>
<protein>
    <recommendedName>
        <fullName evidence="4">DUF5590 domain-containing protein</fullName>
    </recommendedName>
</protein>
<dbReference type="OrthoDB" id="2242521at2"/>
<dbReference type="Gene3D" id="3.10.450.40">
    <property type="match status" value="2"/>
</dbReference>
<proteinExistence type="predicted"/>
<organism evidence="2 3">
    <name type="scientific">Lactobacillus hominis DSM 23910 = CRBIP 24.179</name>
    <dbReference type="NCBI Taxonomy" id="1423758"/>
    <lineage>
        <taxon>Bacteria</taxon>
        <taxon>Bacillati</taxon>
        <taxon>Bacillota</taxon>
        <taxon>Bacilli</taxon>
        <taxon>Lactobacillales</taxon>
        <taxon>Lactobacillaceae</taxon>
        <taxon>Lactobacillus</taxon>
    </lineage>
</organism>
<dbReference type="eggNOG" id="COG5353">
    <property type="taxonomic scope" value="Bacteria"/>
</dbReference>
<dbReference type="STRING" id="1423758.FC41_GL001618"/>
<name>I7JVD0_9LACO</name>